<dbReference type="PROSITE" id="PS01167">
    <property type="entry name" value="RIBOSOMAL_L17"/>
    <property type="match status" value="1"/>
</dbReference>
<protein>
    <recommendedName>
        <fullName evidence="4">Large ribosomal subunit protein bL17</fullName>
    </recommendedName>
</protein>
<evidence type="ECO:0000256" key="5">
    <source>
        <dbReference type="RuleBase" id="RU000660"/>
    </source>
</evidence>
<reference evidence="6 7" key="1">
    <citation type="submission" date="2023-02" db="EMBL/GenBank/DDBJ databases">
        <title>Host association and intracellularity evolved multiple times independently in the Rickettsiales.</title>
        <authorList>
            <person name="Castelli M."/>
            <person name="Nardi T."/>
            <person name="Gammuto L."/>
            <person name="Bellinzona G."/>
            <person name="Sabaneyeva E."/>
            <person name="Potekhin A."/>
            <person name="Serra V."/>
            <person name="Petroni G."/>
            <person name="Sassera D."/>
        </authorList>
    </citation>
    <scope>NUCLEOTIDE SEQUENCE [LARGE SCALE GENOMIC DNA]</scope>
    <source>
        <strain evidence="6 7">BOD18</strain>
    </source>
</reference>
<dbReference type="Pfam" id="PF01196">
    <property type="entry name" value="Ribosomal_L17"/>
    <property type="match status" value="1"/>
</dbReference>
<dbReference type="InterPro" id="IPR000456">
    <property type="entry name" value="Ribosomal_bL17"/>
</dbReference>
<dbReference type="EMBL" id="JARGYT010000031">
    <property type="protein sequence ID" value="MDZ5762255.1"/>
    <property type="molecule type" value="Genomic_DNA"/>
</dbReference>
<proteinExistence type="inferred from homology"/>
<comment type="subunit">
    <text evidence="4">Part of the 50S ribosomal subunit. Contacts protein L32.</text>
</comment>
<dbReference type="Proteomes" id="UP001293791">
    <property type="component" value="Unassembled WGS sequence"/>
</dbReference>
<dbReference type="InterPro" id="IPR036373">
    <property type="entry name" value="Ribosomal_bL17_sf"/>
</dbReference>
<dbReference type="InterPro" id="IPR047859">
    <property type="entry name" value="Ribosomal_bL17_CS"/>
</dbReference>
<accession>A0ABU5L807</accession>
<comment type="caution">
    <text evidence="6">The sequence shown here is derived from an EMBL/GenBank/DDBJ whole genome shotgun (WGS) entry which is preliminary data.</text>
</comment>
<keyword evidence="7" id="KW-1185">Reference proteome</keyword>
<evidence type="ECO:0000313" key="7">
    <source>
        <dbReference type="Proteomes" id="UP001293791"/>
    </source>
</evidence>
<keyword evidence="3 4" id="KW-0687">Ribonucleoprotein</keyword>
<dbReference type="NCBIfam" id="TIGR00059">
    <property type="entry name" value="L17"/>
    <property type="match status" value="1"/>
</dbReference>
<dbReference type="HAMAP" id="MF_01368">
    <property type="entry name" value="Ribosomal_bL17"/>
    <property type="match status" value="1"/>
</dbReference>
<keyword evidence="2 4" id="KW-0689">Ribosomal protein</keyword>
<evidence type="ECO:0000256" key="4">
    <source>
        <dbReference type="HAMAP-Rule" id="MF_01368"/>
    </source>
</evidence>
<evidence type="ECO:0000313" key="6">
    <source>
        <dbReference type="EMBL" id="MDZ5762255.1"/>
    </source>
</evidence>
<sequence length="118" mass="13433">MRHKIKGRKFSRGTAHRLSMLMNLTKSLILHGNIETTLYKAKDLRPVVEKIITLARNDTLAARRRAISFFRGDMDIVKTLFSQVAPIFINRPGGYTSIVRTGYRQGDSAPMAIIRFVQ</sequence>
<evidence type="ECO:0000256" key="1">
    <source>
        <dbReference type="ARBA" id="ARBA00008777"/>
    </source>
</evidence>
<dbReference type="RefSeq" id="WP_322497731.1">
    <property type="nucleotide sequence ID" value="NZ_JARGYT010000031.1"/>
</dbReference>
<evidence type="ECO:0000256" key="2">
    <source>
        <dbReference type="ARBA" id="ARBA00022980"/>
    </source>
</evidence>
<dbReference type="Gene3D" id="3.90.1030.10">
    <property type="entry name" value="Ribosomal protein L17"/>
    <property type="match status" value="1"/>
</dbReference>
<comment type="similarity">
    <text evidence="1 4 5">Belongs to the bacterial ribosomal protein bL17 family.</text>
</comment>
<dbReference type="GO" id="GO:0005840">
    <property type="term" value="C:ribosome"/>
    <property type="evidence" value="ECO:0007669"/>
    <property type="project" value="UniProtKB-KW"/>
</dbReference>
<organism evidence="6 7">
    <name type="scientific">Candidatus Cyrtobacter comes</name>
    <dbReference type="NCBI Taxonomy" id="675776"/>
    <lineage>
        <taxon>Bacteria</taxon>
        <taxon>Pseudomonadati</taxon>
        <taxon>Pseudomonadota</taxon>
        <taxon>Alphaproteobacteria</taxon>
        <taxon>Rickettsiales</taxon>
        <taxon>Candidatus Midichloriaceae</taxon>
        <taxon>Candidatus Cyrtobacter</taxon>
    </lineage>
</organism>
<evidence type="ECO:0000256" key="3">
    <source>
        <dbReference type="ARBA" id="ARBA00023274"/>
    </source>
</evidence>
<dbReference type="SUPFAM" id="SSF64263">
    <property type="entry name" value="Prokaryotic ribosomal protein L17"/>
    <property type="match status" value="1"/>
</dbReference>
<name>A0ABU5L807_9RICK</name>
<dbReference type="PANTHER" id="PTHR14413">
    <property type="entry name" value="RIBOSOMAL PROTEIN L17"/>
    <property type="match status" value="1"/>
</dbReference>
<gene>
    <name evidence="4" type="primary">rplQ</name>
    <name evidence="6" type="ORF">Cyrtocomes_00631</name>
</gene>
<dbReference type="PANTHER" id="PTHR14413:SF16">
    <property type="entry name" value="LARGE RIBOSOMAL SUBUNIT PROTEIN BL17M"/>
    <property type="match status" value="1"/>
</dbReference>